<dbReference type="InterPro" id="IPR017868">
    <property type="entry name" value="Filamin/ABP280_repeat-like"/>
</dbReference>
<dbReference type="GO" id="GO:0043161">
    <property type="term" value="P:proteasome-mediated ubiquitin-dependent protein catabolic process"/>
    <property type="evidence" value="ECO:0007669"/>
    <property type="project" value="TreeGrafter"/>
</dbReference>
<dbReference type="SUPFAM" id="SSF81296">
    <property type="entry name" value="E set domains"/>
    <property type="match status" value="1"/>
</dbReference>
<dbReference type="InterPro" id="IPR013783">
    <property type="entry name" value="Ig-like_fold"/>
</dbReference>
<organism evidence="8 9">
    <name type="scientific">Bugula neritina</name>
    <name type="common">Brown bryozoan</name>
    <name type="synonym">Sertularia neritina</name>
    <dbReference type="NCBI Taxonomy" id="10212"/>
    <lineage>
        <taxon>Eukaryota</taxon>
        <taxon>Metazoa</taxon>
        <taxon>Spiralia</taxon>
        <taxon>Lophotrochozoa</taxon>
        <taxon>Bryozoa</taxon>
        <taxon>Gymnolaemata</taxon>
        <taxon>Cheilostomatida</taxon>
        <taxon>Flustrina</taxon>
        <taxon>Buguloidea</taxon>
        <taxon>Bugulidae</taxon>
        <taxon>Bugula</taxon>
    </lineage>
</organism>
<sequence>MTECLGDTSSGPPMAMAQSTVTNSCTEKLSHSFSGHPCDKVDDESATAAAIEEDKHGNLELHDGSATDRIAGFYSELECADNTIPSKLSGRVEVRFVSPLDNECLVSSVASVSPTEVTAKQFTNDLDNSVTLMHSEFPQSKTALCSSTPDQVRISMDMCRLGTEQTTFTTKTDNSKPLNHDQSSSIFEQTTSSEYVQTSTSPLSSACETSSLFCLTCHESIAFDEEHIHSSHDTVKKTSAISSQQAACSTLLDASEKCLVNTEKWQQHISSLRSNLVKDRKAIAVELDELFREVEQRLQERKMALFTQLMDCSCSKESYLDDRLEDMDSMHHQLSELVQSVSMIKKEVDAGKLAAGNCKKLKARADEVDQHAGKINAFSISTNTCLKFNRKGISEVKKSIGSLASVSTSTIIPSKSTASGDGLKKANVHKQVFVRVTPRDAQSRIVKEKDLVLQTNLCNEEVNVECQSIDNGNGTYSIVYIAPQPGVYHLVIKIFHQHVKGSPFQLEAVAGSRVSFSKSTNSYEITKVPQHKAKSPTVQVSKNSLSRTTSPRTLSSADSFSSLKILPASPSVHNASSSVQPPYGDYLAIIGEFGRRKGDFSNPQGVAVDSYNNIYCTDSTNQVIQVFSESGLYLTNVGKRGRQPGQLLRPIGISYSKVN</sequence>
<protein>
    <submittedName>
        <fullName evidence="8">TRIM2</fullName>
    </submittedName>
</protein>
<dbReference type="InterPro" id="IPR011042">
    <property type="entry name" value="6-blade_b-propeller_TolB-like"/>
</dbReference>
<dbReference type="AlphaFoldDB" id="A0A7J7JW86"/>
<feature type="region of interest" description="Disordered" evidence="7">
    <location>
        <begin position="528"/>
        <end position="555"/>
    </location>
</feature>
<comment type="caution">
    <text evidence="8">The sequence shown here is derived from an EMBL/GenBank/DDBJ whole genome shotgun (WGS) entry which is preliminary data.</text>
</comment>
<dbReference type="GO" id="GO:0008270">
    <property type="term" value="F:zinc ion binding"/>
    <property type="evidence" value="ECO:0007669"/>
    <property type="project" value="UniProtKB-KW"/>
</dbReference>
<dbReference type="PANTHER" id="PTHR24104:SF57">
    <property type="entry name" value="BEE-MILK PROTEIN"/>
    <property type="match status" value="1"/>
</dbReference>
<dbReference type="GO" id="GO:0061630">
    <property type="term" value="F:ubiquitin protein ligase activity"/>
    <property type="evidence" value="ECO:0007669"/>
    <property type="project" value="TreeGrafter"/>
</dbReference>
<name>A0A7J7JW86_BUGNE</name>
<dbReference type="PANTHER" id="PTHR24104">
    <property type="entry name" value="E3 UBIQUITIN-PROTEIN LIGASE NHLRC1-RELATED"/>
    <property type="match status" value="1"/>
</dbReference>
<accession>A0A7J7JW86</accession>
<reference evidence="8" key="1">
    <citation type="submission" date="2020-06" db="EMBL/GenBank/DDBJ databases">
        <title>Draft genome of Bugula neritina, a colonial animal packing powerful symbionts and potential medicines.</title>
        <authorList>
            <person name="Rayko M."/>
        </authorList>
    </citation>
    <scope>NUCLEOTIDE SEQUENCE [LARGE SCALE GENOMIC DNA]</scope>
    <source>
        <strain evidence="8">Kwan_BN1</strain>
    </source>
</reference>
<dbReference type="Pfam" id="PF00630">
    <property type="entry name" value="Filamin"/>
    <property type="match status" value="1"/>
</dbReference>
<evidence type="ECO:0000256" key="7">
    <source>
        <dbReference type="SAM" id="MobiDB-lite"/>
    </source>
</evidence>
<feature type="compositionally biased region" description="Low complexity" evidence="7">
    <location>
        <begin position="544"/>
        <end position="555"/>
    </location>
</feature>
<keyword evidence="4" id="KW-0862">Zinc</keyword>
<dbReference type="OrthoDB" id="27136at2759"/>
<dbReference type="Proteomes" id="UP000593567">
    <property type="component" value="Unassembled WGS sequence"/>
</dbReference>
<evidence type="ECO:0000256" key="5">
    <source>
        <dbReference type="PROSITE-ProRule" id="PRU00087"/>
    </source>
</evidence>
<dbReference type="SMART" id="SM00557">
    <property type="entry name" value="IG_FLMN"/>
    <property type="match status" value="1"/>
</dbReference>
<evidence type="ECO:0000256" key="2">
    <source>
        <dbReference type="ARBA" id="ARBA00022737"/>
    </source>
</evidence>
<feature type="repeat" description="Filamin" evidence="5">
    <location>
        <begin position="408"/>
        <end position="508"/>
    </location>
</feature>
<dbReference type="Gene3D" id="2.120.10.30">
    <property type="entry name" value="TolB, C-terminal domain"/>
    <property type="match status" value="1"/>
</dbReference>
<feature type="repeat" description="NHL" evidence="6">
    <location>
        <begin position="587"/>
        <end position="630"/>
    </location>
</feature>
<dbReference type="PROSITE" id="PS50194">
    <property type="entry name" value="FILAMIN_REPEAT"/>
    <property type="match status" value="1"/>
</dbReference>
<gene>
    <name evidence="8" type="ORF">EB796_012065</name>
</gene>
<dbReference type="InterPro" id="IPR050952">
    <property type="entry name" value="TRIM-NHL_E3_ligases"/>
</dbReference>
<keyword evidence="1" id="KW-0479">Metal-binding</keyword>
<keyword evidence="3" id="KW-0863">Zinc-finger</keyword>
<evidence type="ECO:0000256" key="6">
    <source>
        <dbReference type="PROSITE-ProRule" id="PRU00504"/>
    </source>
</evidence>
<keyword evidence="9" id="KW-1185">Reference proteome</keyword>
<evidence type="ECO:0000256" key="3">
    <source>
        <dbReference type="ARBA" id="ARBA00022771"/>
    </source>
</evidence>
<keyword evidence="2" id="KW-0677">Repeat</keyword>
<dbReference type="InterPro" id="IPR014756">
    <property type="entry name" value="Ig_E-set"/>
</dbReference>
<evidence type="ECO:0000256" key="4">
    <source>
        <dbReference type="ARBA" id="ARBA00022833"/>
    </source>
</evidence>
<dbReference type="InterPro" id="IPR001258">
    <property type="entry name" value="NHL_repeat"/>
</dbReference>
<dbReference type="GO" id="GO:0000209">
    <property type="term" value="P:protein polyubiquitination"/>
    <property type="evidence" value="ECO:0007669"/>
    <property type="project" value="TreeGrafter"/>
</dbReference>
<dbReference type="Gene3D" id="2.60.40.10">
    <property type="entry name" value="Immunoglobulins"/>
    <property type="match status" value="1"/>
</dbReference>
<dbReference type="SUPFAM" id="SSF63829">
    <property type="entry name" value="Calcium-dependent phosphotriesterase"/>
    <property type="match status" value="1"/>
</dbReference>
<evidence type="ECO:0000313" key="9">
    <source>
        <dbReference type="Proteomes" id="UP000593567"/>
    </source>
</evidence>
<dbReference type="EMBL" id="VXIV02001801">
    <property type="protein sequence ID" value="KAF6029626.1"/>
    <property type="molecule type" value="Genomic_DNA"/>
</dbReference>
<evidence type="ECO:0000313" key="8">
    <source>
        <dbReference type="EMBL" id="KAF6029626.1"/>
    </source>
</evidence>
<proteinExistence type="predicted"/>
<evidence type="ECO:0000256" key="1">
    <source>
        <dbReference type="ARBA" id="ARBA00022723"/>
    </source>
</evidence>
<dbReference type="PROSITE" id="PS51125">
    <property type="entry name" value="NHL"/>
    <property type="match status" value="1"/>
</dbReference>
<dbReference type="InterPro" id="IPR001298">
    <property type="entry name" value="Filamin/ABP280_rpt"/>
</dbReference>